<proteinExistence type="predicted"/>
<keyword evidence="3" id="KW-1185">Reference proteome</keyword>
<gene>
    <name evidence="2" type="ORF">AJGP001_16670</name>
</gene>
<sequence>MLIQEIAVQQITASLIQSSYVRAVFLKGSMGRNEHDEHSDIDLYCLVDQEQESLFLKERLSHLEAYRPVLFQDDIFVIAPQLIVVFDNFLHIDLFTVTVESFTAKDFFKVVYDPENLLEQFVASQSLTLSKEEYTDHVIDVAWFLFQYRKAAARGNEIWAVKMLSQVLEHLSRVLLYRYTPERAQLGLKAISRSLPKTIFAEVEKMSTLMTPENHAQAALIVRCLLAKEIGWMHQHVTDPNKIMPLMQKMITERVEST</sequence>
<dbReference type="RefSeq" id="WP_071152872.1">
    <property type="nucleotide sequence ID" value="NZ_CP019401.1"/>
</dbReference>
<dbReference type="Proteomes" id="UP000189661">
    <property type="component" value="Chromosome"/>
</dbReference>
<dbReference type="SUPFAM" id="SSF81301">
    <property type="entry name" value="Nucleotidyltransferase"/>
    <property type="match status" value="1"/>
</dbReference>
<accession>A0ABM6IXP1</accession>
<organism evidence="2 3">
    <name type="scientific">Planococcus faecalis</name>
    <dbReference type="NCBI Taxonomy" id="1598147"/>
    <lineage>
        <taxon>Bacteria</taxon>
        <taxon>Bacillati</taxon>
        <taxon>Bacillota</taxon>
        <taxon>Bacilli</taxon>
        <taxon>Bacillales</taxon>
        <taxon>Caryophanaceae</taxon>
        <taxon>Planococcus</taxon>
    </lineage>
</organism>
<dbReference type="CDD" id="cd05403">
    <property type="entry name" value="NT_KNTase_like"/>
    <property type="match status" value="1"/>
</dbReference>
<dbReference type="EMBL" id="CP019401">
    <property type="protein sequence ID" value="AQU80821.1"/>
    <property type="molecule type" value="Genomic_DNA"/>
</dbReference>
<evidence type="ECO:0000313" key="3">
    <source>
        <dbReference type="Proteomes" id="UP000189661"/>
    </source>
</evidence>
<reference evidence="2 3" key="1">
    <citation type="submission" date="2017-01" db="EMBL/GenBank/DDBJ databases">
        <title>Planococcus faecalis genome complete sequence.</title>
        <authorList>
            <person name="Lee P.C."/>
        </authorList>
    </citation>
    <scope>NUCLEOTIDE SEQUENCE [LARGE SCALE GENOMIC DNA]</scope>
    <source>
        <strain evidence="2 3">AJ003</strain>
    </source>
</reference>
<evidence type="ECO:0000313" key="2">
    <source>
        <dbReference type="EMBL" id="AQU80821.1"/>
    </source>
</evidence>
<evidence type="ECO:0000259" key="1">
    <source>
        <dbReference type="Pfam" id="PF18765"/>
    </source>
</evidence>
<protein>
    <submittedName>
        <fullName evidence="2">DNA polymerase III subunit beta</fullName>
    </submittedName>
</protein>
<dbReference type="Pfam" id="PF18765">
    <property type="entry name" value="Polbeta"/>
    <property type="match status" value="1"/>
</dbReference>
<dbReference type="Gene3D" id="3.30.460.10">
    <property type="entry name" value="Beta Polymerase, domain 2"/>
    <property type="match status" value="1"/>
</dbReference>
<name>A0ABM6IXP1_9BACL</name>
<dbReference type="InterPro" id="IPR043519">
    <property type="entry name" value="NT_sf"/>
</dbReference>
<feature type="domain" description="Polymerase beta nucleotidyltransferase" evidence="1">
    <location>
        <begin position="9"/>
        <end position="64"/>
    </location>
</feature>
<dbReference type="InterPro" id="IPR041633">
    <property type="entry name" value="Polbeta"/>
</dbReference>